<dbReference type="PROSITE" id="PS50893">
    <property type="entry name" value="ABC_TRANSPORTER_2"/>
    <property type="match status" value="1"/>
</dbReference>
<dbReference type="Pfam" id="PF14524">
    <property type="entry name" value="Wzt_C"/>
    <property type="match status" value="1"/>
</dbReference>
<dbReference type="Gene3D" id="3.40.50.300">
    <property type="entry name" value="P-loop containing nucleotide triphosphate hydrolases"/>
    <property type="match status" value="1"/>
</dbReference>
<dbReference type="InterPro" id="IPR003593">
    <property type="entry name" value="AAA+_ATPase"/>
</dbReference>
<sequence>MGEDWAISLKNVSKCFKRYPRPVDRLKETFLPGKSTVDTFWALKNINLEIPKGQTVGVVGQNGSGKSTLLQIIAGTLTPTLGELQVNGRVGALLELGSGFNPEFTGRQNVFFYGRLLGLSQQEIEQRFDDIAGFAEIGDFIEQPVKTYSSGMFVRLAFSVVAQVNADILIIDEALSVGDMYFQKKCIEKMKSLKKQTSILYVSHSITSVRNFCDRAIWIKEGEVEKDGECSFVCEAYEDSFIQRQAQNDAINKQNETNKITKNIDNQEQEVVIREVTTNKSTYLSGEDITITLNLDFIKPIQYYGVGILIRNEAGDLVTLFNTVRDDVVIEKPHEVIKLCIPNNNFTRGTYFIFASIVDDHILYPYDKLDFSANFFVDVKKNNIGIPVAEGYFRADHNWIF</sequence>
<comment type="similarity">
    <text evidence="1">Belongs to the ABC transporter superfamily.</text>
</comment>
<dbReference type="InterPro" id="IPR017871">
    <property type="entry name" value="ABC_transporter-like_CS"/>
</dbReference>
<dbReference type="Proteomes" id="UP000607281">
    <property type="component" value="Unassembled WGS sequence"/>
</dbReference>
<dbReference type="GO" id="GO:0005524">
    <property type="term" value="F:ATP binding"/>
    <property type="evidence" value="ECO:0007669"/>
    <property type="project" value="UniProtKB-KW"/>
</dbReference>
<dbReference type="PANTHER" id="PTHR46743">
    <property type="entry name" value="TEICHOIC ACIDS EXPORT ATP-BINDING PROTEIN TAGH"/>
    <property type="match status" value="1"/>
</dbReference>
<keyword evidence="7" id="KW-1185">Reference proteome</keyword>
<keyword evidence="4 6" id="KW-0067">ATP-binding</keyword>
<dbReference type="CDD" id="cd10147">
    <property type="entry name" value="Wzt_C-like"/>
    <property type="match status" value="1"/>
</dbReference>
<dbReference type="InterPro" id="IPR050683">
    <property type="entry name" value="Bact_Polysacc_Export_ATP-bd"/>
</dbReference>
<evidence type="ECO:0000256" key="2">
    <source>
        <dbReference type="ARBA" id="ARBA00022448"/>
    </source>
</evidence>
<dbReference type="EMBL" id="JACJRF010000036">
    <property type="protein sequence ID" value="MBD2346118.1"/>
    <property type="molecule type" value="Genomic_DNA"/>
</dbReference>
<evidence type="ECO:0000256" key="4">
    <source>
        <dbReference type="ARBA" id="ARBA00022840"/>
    </source>
</evidence>
<dbReference type="RefSeq" id="WP_190408545.1">
    <property type="nucleotide sequence ID" value="NZ_JACJRF010000036.1"/>
</dbReference>
<dbReference type="InterPro" id="IPR027417">
    <property type="entry name" value="P-loop_NTPase"/>
</dbReference>
<dbReference type="PROSITE" id="PS00211">
    <property type="entry name" value="ABC_TRANSPORTER_1"/>
    <property type="match status" value="1"/>
</dbReference>
<dbReference type="SMART" id="SM00382">
    <property type="entry name" value="AAA"/>
    <property type="match status" value="1"/>
</dbReference>
<dbReference type="CDD" id="cd03220">
    <property type="entry name" value="ABC_KpsT_Wzt"/>
    <property type="match status" value="1"/>
</dbReference>
<dbReference type="Gene3D" id="2.70.50.60">
    <property type="entry name" value="abc- transporter (atp binding component) like domain"/>
    <property type="match status" value="1"/>
</dbReference>
<evidence type="ECO:0000256" key="3">
    <source>
        <dbReference type="ARBA" id="ARBA00022741"/>
    </source>
</evidence>
<dbReference type="Pfam" id="PF00005">
    <property type="entry name" value="ABC_tran"/>
    <property type="match status" value="1"/>
</dbReference>
<protein>
    <submittedName>
        <fullName evidence="6">ABC transporter ATP-binding protein</fullName>
    </submittedName>
</protein>
<evidence type="ECO:0000256" key="1">
    <source>
        <dbReference type="ARBA" id="ARBA00005417"/>
    </source>
</evidence>
<dbReference type="InterPro" id="IPR029439">
    <property type="entry name" value="Wzt_C"/>
</dbReference>
<gene>
    <name evidence="6" type="ORF">H6G18_18490</name>
</gene>
<dbReference type="InterPro" id="IPR015860">
    <property type="entry name" value="ABC_transpr_TagH-like"/>
</dbReference>
<evidence type="ECO:0000259" key="5">
    <source>
        <dbReference type="PROSITE" id="PS50893"/>
    </source>
</evidence>
<dbReference type="InterPro" id="IPR003439">
    <property type="entry name" value="ABC_transporter-like_ATP-bd"/>
</dbReference>
<proteinExistence type="inferred from homology"/>
<accession>A0ABR8CTA9</accession>
<keyword evidence="2" id="KW-0813">Transport</keyword>
<dbReference type="SUPFAM" id="SSF52540">
    <property type="entry name" value="P-loop containing nucleoside triphosphate hydrolases"/>
    <property type="match status" value="1"/>
</dbReference>
<keyword evidence="3" id="KW-0547">Nucleotide-binding</keyword>
<evidence type="ECO:0000313" key="6">
    <source>
        <dbReference type="EMBL" id="MBD2346118.1"/>
    </source>
</evidence>
<comment type="caution">
    <text evidence="6">The sequence shown here is derived from an EMBL/GenBank/DDBJ whole genome shotgun (WGS) entry which is preliminary data.</text>
</comment>
<reference evidence="6 7" key="1">
    <citation type="journal article" date="2020" name="ISME J.">
        <title>Comparative genomics reveals insights into cyanobacterial evolution and habitat adaptation.</title>
        <authorList>
            <person name="Chen M.Y."/>
            <person name="Teng W.K."/>
            <person name="Zhao L."/>
            <person name="Hu C.X."/>
            <person name="Zhou Y.K."/>
            <person name="Han B.P."/>
            <person name="Song L.R."/>
            <person name="Shu W.S."/>
        </authorList>
    </citation>
    <scope>NUCLEOTIDE SEQUENCE [LARGE SCALE GENOMIC DNA]</scope>
    <source>
        <strain evidence="6 7">FACHB-260</strain>
    </source>
</reference>
<evidence type="ECO:0000313" key="7">
    <source>
        <dbReference type="Proteomes" id="UP000607281"/>
    </source>
</evidence>
<dbReference type="PANTHER" id="PTHR46743:SF2">
    <property type="entry name" value="TEICHOIC ACIDS EXPORT ATP-BINDING PROTEIN TAGH"/>
    <property type="match status" value="1"/>
</dbReference>
<name>A0ABR8CTA9_9NOST</name>
<feature type="domain" description="ABC transporter" evidence="5">
    <location>
        <begin position="7"/>
        <end position="246"/>
    </location>
</feature>
<organism evidence="6 7">
    <name type="scientific">Anabaena subtropica FACHB-260</name>
    <dbReference type="NCBI Taxonomy" id="2692884"/>
    <lineage>
        <taxon>Bacteria</taxon>
        <taxon>Bacillati</taxon>
        <taxon>Cyanobacteriota</taxon>
        <taxon>Cyanophyceae</taxon>
        <taxon>Nostocales</taxon>
        <taxon>Nostocaceae</taxon>
        <taxon>Anabaena</taxon>
    </lineage>
</organism>